<dbReference type="Pfam" id="PF01541">
    <property type="entry name" value="GIY-YIG"/>
    <property type="match status" value="1"/>
</dbReference>
<name>A0ABP8V170_9GAMM</name>
<protein>
    <submittedName>
        <fullName evidence="3">GIY-YIG nuclease family protein</fullName>
    </submittedName>
</protein>
<proteinExistence type="inferred from homology"/>
<organism evidence="3 4">
    <name type="scientific">Kistimonas scapharcae</name>
    <dbReference type="NCBI Taxonomy" id="1036133"/>
    <lineage>
        <taxon>Bacteria</taxon>
        <taxon>Pseudomonadati</taxon>
        <taxon>Pseudomonadota</taxon>
        <taxon>Gammaproteobacteria</taxon>
        <taxon>Oceanospirillales</taxon>
        <taxon>Endozoicomonadaceae</taxon>
        <taxon>Kistimonas</taxon>
    </lineage>
</organism>
<dbReference type="InterPro" id="IPR000305">
    <property type="entry name" value="GIY-YIG_endonuc"/>
</dbReference>
<evidence type="ECO:0000259" key="2">
    <source>
        <dbReference type="PROSITE" id="PS50164"/>
    </source>
</evidence>
<gene>
    <name evidence="3" type="ORF">GCM10023116_22460</name>
</gene>
<dbReference type="Proteomes" id="UP001500604">
    <property type="component" value="Unassembled WGS sequence"/>
</dbReference>
<dbReference type="SUPFAM" id="SSF82771">
    <property type="entry name" value="GIY-YIG endonuclease"/>
    <property type="match status" value="1"/>
</dbReference>
<dbReference type="Gene3D" id="3.40.1440.10">
    <property type="entry name" value="GIY-YIG endonuclease"/>
    <property type="match status" value="1"/>
</dbReference>
<dbReference type="InterPro" id="IPR035901">
    <property type="entry name" value="GIY-YIG_endonuc_sf"/>
</dbReference>
<evidence type="ECO:0000256" key="1">
    <source>
        <dbReference type="ARBA" id="ARBA00007435"/>
    </source>
</evidence>
<dbReference type="PROSITE" id="PS50164">
    <property type="entry name" value="GIY_YIG"/>
    <property type="match status" value="1"/>
</dbReference>
<keyword evidence="4" id="KW-1185">Reference proteome</keyword>
<dbReference type="PANTHER" id="PTHR34477:SF1">
    <property type="entry name" value="UPF0213 PROTEIN YHBQ"/>
    <property type="match status" value="1"/>
</dbReference>
<reference evidence="4" key="1">
    <citation type="journal article" date="2019" name="Int. J. Syst. Evol. Microbiol.">
        <title>The Global Catalogue of Microorganisms (GCM) 10K type strain sequencing project: providing services to taxonomists for standard genome sequencing and annotation.</title>
        <authorList>
            <consortium name="The Broad Institute Genomics Platform"/>
            <consortium name="The Broad Institute Genome Sequencing Center for Infectious Disease"/>
            <person name="Wu L."/>
            <person name="Ma J."/>
        </authorList>
    </citation>
    <scope>NUCLEOTIDE SEQUENCE [LARGE SCALE GENOMIC DNA]</scope>
    <source>
        <strain evidence="4">JCM 17805</strain>
    </source>
</reference>
<accession>A0ABP8V170</accession>
<dbReference type="CDD" id="cd10456">
    <property type="entry name" value="GIY-YIG_UPF0213"/>
    <property type="match status" value="1"/>
</dbReference>
<comment type="similarity">
    <text evidence="1">Belongs to the UPF0213 family.</text>
</comment>
<comment type="caution">
    <text evidence="3">The sequence shown here is derived from an EMBL/GenBank/DDBJ whole genome shotgun (WGS) entry which is preliminary data.</text>
</comment>
<evidence type="ECO:0000313" key="3">
    <source>
        <dbReference type="EMBL" id="GAA4649963.1"/>
    </source>
</evidence>
<dbReference type="InterPro" id="IPR050190">
    <property type="entry name" value="UPF0213_domain"/>
</dbReference>
<sequence length="96" mass="11016">MAEWHLYMIRCAKGTLYTGITTDVARRFREHSAGRGARYLRGRGPLELVYQHPVQGRNEALKLEIRVKKLSRQRKEALIMGACSMDELLNTIIIMG</sequence>
<evidence type="ECO:0000313" key="4">
    <source>
        <dbReference type="Proteomes" id="UP001500604"/>
    </source>
</evidence>
<dbReference type="RefSeq" id="WP_345196024.1">
    <property type="nucleotide sequence ID" value="NZ_BAABFL010000343.1"/>
</dbReference>
<feature type="domain" description="GIY-YIG" evidence="2">
    <location>
        <begin position="2"/>
        <end position="77"/>
    </location>
</feature>
<dbReference type="EMBL" id="BAABFL010000343">
    <property type="protein sequence ID" value="GAA4649963.1"/>
    <property type="molecule type" value="Genomic_DNA"/>
</dbReference>
<dbReference type="PANTHER" id="PTHR34477">
    <property type="entry name" value="UPF0213 PROTEIN YHBQ"/>
    <property type="match status" value="1"/>
</dbReference>